<gene>
    <name evidence="1" type="ORF">GCM10010269_83260</name>
</gene>
<dbReference type="InterPro" id="IPR050010">
    <property type="entry name" value="ETEC_3214_dom"/>
</dbReference>
<evidence type="ECO:0000313" key="2">
    <source>
        <dbReference type="Proteomes" id="UP000606194"/>
    </source>
</evidence>
<comment type="caution">
    <text evidence="1">The sequence shown here is derived from an EMBL/GenBank/DDBJ whole genome shotgun (WGS) entry which is preliminary data.</text>
</comment>
<keyword evidence="2" id="KW-1185">Reference proteome</keyword>
<sequence length="178" mass="21103">MKSDPEPWYSTTLNLWTLAGVPVASWTLTKALTEGWRRTVGRRRYVTTRLRKIAPGVRHDYVESLLGEPKWQSTRHCARLAPIEHEEADDKERKVELTVRTWLLSRLCYLVTWCEDDIVVMYGITTTSWWFRPWVRIHETRIRLGKSTFTVLADSDVTHRAWLGSRRFGYFEEHYFGK</sequence>
<dbReference type="EMBL" id="BMTL01000085">
    <property type="protein sequence ID" value="GGS32410.1"/>
    <property type="molecule type" value="Genomic_DNA"/>
</dbReference>
<dbReference type="RefSeq" id="WP_190154522.1">
    <property type="nucleotide sequence ID" value="NZ_BMTL01000085.1"/>
</dbReference>
<dbReference type="AlphaFoldDB" id="A0A918GFN0"/>
<proteinExistence type="predicted"/>
<name>A0A918GFN0_9ACTN</name>
<reference evidence="1" key="2">
    <citation type="submission" date="2020-09" db="EMBL/GenBank/DDBJ databases">
        <authorList>
            <person name="Sun Q."/>
            <person name="Ohkuma M."/>
        </authorList>
    </citation>
    <scope>NUCLEOTIDE SEQUENCE</scope>
    <source>
        <strain evidence="1">JCM 4386</strain>
    </source>
</reference>
<accession>A0A918GFN0</accession>
<reference evidence="1" key="1">
    <citation type="journal article" date="2014" name="Int. J. Syst. Evol. Microbiol.">
        <title>Complete genome sequence of Corynebacterium casei LMG S-19264T (=DSM 44701T), isolated from a smear-ripened cheese.</title>
        <authorList>
            <consortium name="US DOE Joint Genome Institute (JGI-PGF)"/>
            <person name="Walter F."/>
            <person name="Albersmeier A."/>
            <person name="Kalinowski J."/>
            <person name="Ruckert C."/>
        </authorList>
    </citation>
    <scope>NUCLEOTIDE SEQUENCE</scope>
    <source>
        <strain evidence="1">JCM 4386</strain>
    </source>
</reference>
<organism evidence="1 2">
    <name type="scientific">Streptomyces humidus</name>
    <dbReference type="NCBI Taxonomy" id="52259"/>
    <lineage>
        <taxon>Bacteria</taxon>
        <taxon>Bacillati</taxon>
        <taxon>Actinomycetota</taxon>
        <taxon>Actinomycetes</taxon>
        <taxon>Kitasatosporales</taxon>
        <taxon>Streptomycetaceae</taxon>
        <taxon>Streptomyces</taxon>
    </lineage>
</organism>
<evidence type="ECO:0000313" key="1">
    <source>
        <dbReference type="EMBL" id="GGS32410.1"/>
    </source>
</evidence>
<dbReference type="Proteomes" id="UP000606194">
    <property type="component" value="Unassembled WGS sequence"/>
</dbReference>
<dbReference type="NCBIfam" id="NF043066">
    <property type="entry name" value="ETEC_3214_dom"/>
    <property type="match status" value="1"/>
</dbReference>
<protein>
    <submittedName>
        <fullName evidence="1">Uncharacterized protein</fullName>
    </submittedName>
</protein>